<sequence>MTSSELKTPMATISGAVGPKTIADKLPHHHAHADPLPPPQLFDPSDPNGLAPAARTRLLLDPCIACITFCGRSLACPGNGGSSAENDLVYRRLRWYSMATCFCDKPEAGQTAYHGGTNAIEVARCAVAQSDSVKVKWLEGTPEYLGGVTFGLPWPRGQHLANATTFTASDDAKLQSWVTAYWPDGSLKWTGHALGATDSPADEYTITASGPGNATFSRLRRQSSNSTSGLQVSESGDEIVVKTGKVSATFPKSGNVLVSSIESGGKVVGNNGRLVLRSQNGTPDDDENGKPTGIDYFSFASKIHNTTVSEDNVERALVTVQGVHAVDGDASHADWLPFTVRFYLYANSEAIRIIHTIIYDGEAKSDFISGLGVRFDVPLAEEEQYNRHVRIAGVDGGLLHEAVQGITGLRRDPGAAVKTAQFEGAETPDKTTWDQRVTTRLQWIPTWSDYRLTQLSPDGFNLKKRTKAGQSWVTIPGGTRSGGLAYLGGSSVGGLALGLRDFWKKYPTSLDISNAATDTGSITLWLYSPQAEPLDVRPYHDGLGQDTYAKQLDALEITYEDYERGYNTPYGVGRTNELFLYAFASTPSADHLSTLTNHTNNPPVLIPEPTYIRDTKAIGSYWDVPGSPKDSAQAQTIEKNMKFLIEFYENQVEQRRWYGFWDHGDIIHTYDDDRHQWRYDIGGYAWDNSELSPDLFFWGHFLRTGDAAAYRLAHDQARHGGEVDSYHLGNFTGLGTRHGVQHWADSAKQARISTPVYRKTFFYISGGDERTGDLIRETQKAADAFVLVDARRKVRAANIVYNPDPTALYLNFGTDWSGLAQSYLISWERRDSNWEEARDKLIKAITTYPKLKSGFVTGEALYNIYTGAWAPPPTDPDNNGNVTVSHLSGVFGVLETIDQLMDHFGSEARNTTQPFFDAFLDYAYYYGAPKAEQAARYGKDFGNLNLKQGHSRFTAYVANKRNNATLVPRVWSEYLGDGSKDGLAPNAPWKTERILAPDVLVAVDEAKWVSTNAAALYGVAGIENLALVGAPDVSSIGGNSTA</sequence>
<gene>
    <name evidence="1" type="ORF">OPT61_g6799</name>
</gene>
<dbReference type="Proteomes" id="UP001153331">
    <property type="component" value="Unassembled WGS sequence"/>
</dbReference>
<proteinExistence type="predicted"/>
<evidence type="ECO:0000313" key="1">
    <source>
        <dbReference type="EMBL" id="KAJ8110336.1"/>
    </source>
</evidence>
<organism evidence="1 2">
    <name type="scientific">Boeremia exigua</name>
    <dbReference type="NCBI Taxonomy" id="749465"/>
    <lineage>
        <taxon>Eukaryota</taxon>
        <taxon>Fungi</taxon>
        <taxon>Dikarya</taxon>
        <taxon>Ascomycota</taxon>
        <taxon>Pezizomycotina</taxon>
        <taxon>Dothideomycetes</taxon>
        <taxon>Pleosporomycetidae</taxon>
        <taxon>Pleosporales</taxon>
        <taxon>Pleosporineae</taxon>
        <taxon>Didymellaceae</taxon>
        <taxon>Boeremia</taxon>
    </lineage>
</organism>
<comment type="caution">
    <text evidence="1">The sequence shown here is derived from an EMBL/GenBank/DDBJ whole genome shotgun (WGS) entry which is preliminary data.</text>
</comment>
<name>A0ACC2I503_9PLEO</name>
<accession>A0ACC2I503</accession>
<keyword evidence="2" id="KW-1185">Reference proteome</keyword>
<reference evidence="1" key="1">
    <citation type="submission" date="2022-11" db="EMBL/GenBank/DDBJ databases">
        <title>Genome Sequence of Boeremia exigua.</title>
        <authorList>
            <person name="Buettner E."/>
        </authorList>
    </citation>
    <scope>NUCLEOTIDE SEQUENCE</scope>
    <source>
        <strain evidence="1">CU02</strain>
    </source>
</reference>
<dbReference type="EMBL" id="JAPHNI010000510">
    <property type="protein sequence ID" value="KAJ8110336.1"/>
    <property type="molecule type" value="Genomic_DNA"/>
</dbReference>
<evidence type="ECO:0000313" key="2">
    <source>
        <dbReference type="Proteomes" id="UP001153331"/>
    </source>
</evidence>
<protein>
    <submittedName>
        <fullName evidence="1">Uncharacterized protein</fullName>
    </submittedName>
</protein>